<evidence type="ECO:0000256" key="1">
    <source>
        <dbReference type="ARBA" id="ARBA00004123"/>
    </source>
</evidence>
<reference evidence="13" key="1">
    <citation type="submission" date="2022-10" db="EMBL/GenBank/DDBJ databases">
        <authorList>
            <person name="Chen Y."/>
            <person name="Dougan E. K."/>
            <person name="Chan C."/>
            <person name="Rhodes N."/>
            <person name="Thang M."/>
        </authorList>
    </citation>
    <scope>NUCLEOTIDE SEQUENCE</scope>
</reference>
<dbReference type="Pfam" id="PF00271">
    <property type="entry name" value="Helicase_C"/>
    <property type="match status" value="1"/>
</dbReference>
<evidence type="ECO:0000313" key="13">
    <source>
        <dbReference type="EMBL" id="CAI4012216.1"/>
    </source>
</evidence>
<organism evidence="13">
    <name type="scientific">Cladocopium goreaui</name>
    <dbReference type="NCBI Taxonomy" id="2562237"/>
    <lineage>
        <taxon>Eukaryota</taxon>
        <taxon>Sar</taxon>
        <taxon>Alveolata</taxon>
        <taxon>Dinophyceae</taxon>
        <taxon>Suessiales</taxon>
        <taxon>Symbiodiniaceae</taxon>
        <taxon>Cladocopium</taxon>
    </lineage>
</organism>
<dbReference type="InterPro" id="IPR000330">
    <property type="entry name" value="SNF2_N"/>
</dbReference>
<evidence type="ECO:0000256" key="5">
    <source>
        <dbReference type="ARBA" id="ARBA00022801"/>
    </source>
</evidence>
<dbReference type="PROSITE" id="PS50064">
    <property type="entry name" value="ZF_PARP_2"/>
    <property type="match status" value="1"/>
</dbReference>
<evidence type="ECO:0000256" key="7">
    <source>
        <dbReference type="ARBA" id="ARBA00022840"/>
    </source>
</evidence>
<dbReference type="InterPro" id="IPR036957">
    <property type="entry name" value="Znf_PARP_sf"/>
</dbReference>
<dbReference type="GO" id="GO:0008270">
    <property type="term" value="F:zinc ion binding"/>
    <property type="evidence" value="ECO:0007669"/>
    <property type="project" value="UniProtKB-KW"/>
</dbReference>
<dbReference type="Gene3D" id="3.40.50.300">
    <property type="entry name" value="P-loop containing nucleotide triphosphate hydrolases"/>
    <property type="match status" value="1"/>
</dbReference>
<dbReference type="CDD" id="cd18793">
    <property type="entry name" value="SF2_C_SNF"/>
    <property type="match status" value="1"/>
</dbReference>
<feature type="domain" description="Sm" evidence="12">
    <location>
        <begin position="875"/>
        <end position="955"/>
    </location>
</feature>
<dbReference type="SMART" id="SM00487">
    <property type="entry name" value="DEXDc"/>
    <property type="match status" value="1"/>
</dbReference>
<keyword evidence="7" id="KW-0067">ATP-binding</keyword>
<dbReference type="InterPro" id="IPR001163">
    <property type="entry name" value="Sm_dom_euk/arc"/>
</dbReference>
<dbReference type="SUPFAM" id="SSF50182">
    <property type="entry name" value="Sm-like ribonucleoproteins"/>
    <property type="match status" value="1"/>
</dbReference>
<dbReference type="PROSITE" id="PS51192">
    <property type="entry name" value="HELICASE_ATP_BIND_1"/>
    <property type="match status" value="1"/>
</dbReference>
<dbReference type="SMART" id="SM00490">
    <property type="entry name" value="HELICc"/>
    <property type="match status" value="1"/>
</dbReference>
<evidence type="ECO:0000259" key="12">
    <source>
        <dbReference type="PROSITE" id="PS52002"/>
    </source>
</evidence>
<dbReference type="InterPro" id="IPR047575">
    <property type="entry name" value="Sm"/>
</dbReference>
<dbReference type="PANTHER" id="PTHR45626:SF12">
    <property type="entry name" value="DNA REPAIR PROTEIN RAD16"/>
    <property type="match status" value="1"/>
</dbReference>
<keyword evidence="5" id="KW-0378">Hydrolase</keyword>
<evidence type="ECO:0000313" key="15">
    <source>
        <dbReference type="Proteomes" id="UP001152797"/>
    </source>
</evidence>
<feature type="domain" description="Helicase C-terminal" evidence="11">
    <location>
        <begin position="636"/>
        <end position="797"/>
    </location>
</feature>
<dbReference type="InterPro" id="IPR010920">
    <property type="entry name" value="LSM_dom_sf"/>
</dbReference>
<protein>
    <submittedName>
        <fullName evidence="14">ATP-dependent helicase rhp16</fullName>
    </submittedName>
</protein>
<evidence type="ECO:0000259" key="11">
    <source>
        <dbReference type="PROSITE" id="PS51194"/>
    </source>
</evidence>
<dbReference type="PANTHER" id="PTHR45626">
    <property type="entry name" value="TRANSCRIPTION TERMINATION FACTOR 2-RELATED"/>
    <property type="match status" value="1"/>
</dbReference>
<keyword evidence="14" id="KW-0347">Helicase</keyword>
<keyword evidence="8" id="KW-0539">Nucleus</keyword>
<dbReference type="Pfam" id="PF01423">
    <property type="entry name" value="LSM"/>
    <property type="match status" value="1"/>
</dbReference>
<dbReference type="CDD" id="cd18008">
    <property type="entry name" value="DEXDc_SHPRH-like"/>
    <property type="match status" value="1"/>
</dbReference>
<dbReference type="EMBL" id="CAMXCT010005390">
    <property type="protein sequence ID" value="CAI4012216.1"/>
    <property type="molecule type" value="Genomic_DNA"/>
</dbReference>
<dbReference type="PROSITE" id="PS51194">
    <property type="entry name" value="HELICASE_CTER"/>
    <property type="match status" value="1"/>
</dbReference>
<accession>A0A9P1DL93</accession>
<dbReference type="GO" id="GO:0000956">
    <property type="term" value="P:nuclear-transcribed mRNA catabolic process"/>
    <property type="evidence" value="ECO:0007669"/>
    <property type="project" value="InterPro"/>
</dbReference>
<reference evidence="14 15" key="2">
    <citation type="submission" date="2024-05" db="EMBL/GenBank/DDBJ databases">
        <authorList>
            <person name="Chen Y."/>
            <person name="Shah S."/>
            <person name="Dougan E. K."/>
            <person name="Thang M."/>
            <person name="Chan C."/>
        </authorList>
    </citation>
    <scope>NUCLEOTIDE SEQUENCE [LARGE SCALE GENOMIC DNA]</scope>
</reference>
<evidence type="ECO:0000256" key="3">
    <source>
        <dbReference type="ARBA" id="ARBA00022741"/>
    </source>
</evidence>
<dbReference type="GO" id="GO:0008094">
    <property type="term" value="F:ATP-dependent activity, acting on DNA"/>
    <property type="evidence" value="ECO:0007669"/>
    <property type="project" value="TreeGrafter"/>
</dbReference>
<dbReference type="SUPFAM" id="SSF52540">
    <property type="entry name" value="P-loop containing nucleoside triphosphate hydrolases"/>
    <property type="match status" value="2"/>
</dbReference>
<evidence type="ECO:0000313" key="14">
    <source>
        <dbReference type="EMBL" id="CAL4799528.1"/>
    </source>
</evidence>
<dbReference type="GO" id="GO:0006289">
    <property type="term" value="P:nucleotide-excision repair"/>
    <property type="evidence" value="ECO:0007669"/>
    <property type="project" value="TreeGrafter"/>
</dbReference>
<comment type="subcellular location">
    <subcellularLocation>
        <location evidence="1">Nucleus</location>
    </subcellularLocation>
</comment>
<evidence type="ECO:0000259" key="9">
    <source>
        <dbReference type="PROSITE" id="PS50064"/>
    </source>
</evidence>
<gene>
    <name evidence="13" type="ORF">C1SCF055_LOCUS37304</name>
</gene>
<dbReference type="GO" id="GO:0005634">
    <property type="term" value="C:nucleus"/>
    <property type="evidence" value="ECO:0007669"/>
    <property type="project" value="UniProtKB-SubCell"/>
</dbReference>
<dbReference type="GO" id="GO:0000398">
    <property type="term" value="P:mRNA splicing, via spliceosome"/>
    <property type="evidence" value="ECO:0007669"/>
    <property type="project" value="InterPro"/>
</dbReference>
<feature type="domain" description="PARP-type" evidence="9">
    <location>
        <begin position="67"/>
        <end position="153"/>
    </location>
</feature>
<proteinExistence type="predicted"/>
<feature type="domain" description="Helicase ATP-binding" evidence="10">
    <location>
        <begin position="208"/>
        <end position="402"/>
    </location>
</feature>
<evidence type="ECO:0000256" key="6">
    <source>
        <dbReference type="ARBA" id="ARBA00022833"/>
    </source>
</evidence>
<dbReference type="SMART" id="SM01336">
    <property type="entry name" value="zf-PARP"/>
    <property type="match status" value="1"/>
</dbReference>
<dbReference type="GO" id="GO:0003723">
    <property type="term" value="F:RNA binding"/>
    <property type="evidence" value="ECO:0007669"/>
    <property type="project" value="InterPro"/>
</dbReference>
<dbReference type="Gene3D" id="3.40.50.10810">
    <property type="entry name" value="Tandem AAA-ATPase domain"/>
    <property type="match status" value="1"/>
</dbReference>
<keyword evidence="6" id="KW-0862">Zinc</keyword>
<dbReference type="InterPro" id="IPR001510">
    <property type="entry name" value="Znf_PARP"/>
</dbReference>
<dbReference type="InterPro" id="IPR038718">
    <property type="entry name" value="SNF2-like_sf"/>
</dbReference>
<keyword evidence="3" id="KW-0547">Nucleotide-binding</keyword>
<dbReference type="InterPro" id="IPR017132">
    <property type="entry name" value="Lsm7"/>
</dbReference>
<dbReference type="GO" id="GO:0003677">
    <property type="term" value="F:DNA binding"/>
    <property type="evidence" value="ECO:0007669"/>
    <property type="project" value="InterPro"/>
</dbReference>
<keyword evidence="4" id="KW-0863">Zinc-finger</keyword>
<dbReference type="InterPro" id="IPR027417">
    <property type="entry name" value="P-loop_NTPase"/>
</dbReference>
<dbReference type="Proteomes" id="UP001152797">
    <property type="component" value="Unassembled WGS sequence"/>
</dbReference>
<dbReference type="InterPro" id="IPR049730">
    <property type="entry name" value="SNF2/RAD54-like_C"/>
</dbReference>
<dbReference type="InterPro" id="IPR014001">
    <property type="entry name" value="Helicase_ATP-bd"/>
</dbReference>
<dbReference type="PROSITE" id="PS52002">
    <property type="entry name" value="SM"/>
    <property type="match status" value="1"/>
</dbReference>
<dbReference type="OrthoDB" id="448448at2759"/>
<dbReference type="GO" id="GO:0016787">
    <property type="term" value="F:hydrolase activity"/>
    <property type="evidence" value="ECO:0007669"/>
    <property type="project" value="UniProtKB-KW"/>
</dbReference>
<evidence type="ECO:0000259" key="10">
    <source>
        <dbReference type="PROSITE" id="PS51192"/>
    </source>
</evidence>
<sequence>MEVATNEMISAALSDSANRAPPRAHDCSFCFIRRKWLSAKQVSQLSPRARPLLRHGPFEVCKQNRVAMCKRCGAQIPKSSVRISYPSTVKSGNTLAVTVQLHVECAVKEFEILQKIAQQGINDKEYVEEHIIGFEALKKSEQKCLLQSLQQPAHLVPEELPASQVTADVALTPHATPQPLREPLKSFQQEGLSWLLQREAKAEGNGQESGAHVLRGGILADEMGMGKTLQIIALLVASPAAGATLVVVPPTCLAQWRAEIAEFVEPGTLETFEYRCNKTLPEHFNGKAVVLTTYSTLERDFRRQLDTLEEPPRKRRRGEPLQDREVSWWDEQVQIDLSKSPLFGRRWTRIVLDEAHRIKNARGSTAQAAFNLRAQRRWCVSGTPMQNRIGEVGSLVRFLRFYPYGFNKCQRRGCDCECLFVKCADNTSLCQVCGHSKTQHCSVFAKQISTPIRQFGFTGEGKAALESLRLEIFHQVMLRRTKSTLDLPKLSITKKKVLLSERERRTYTRIKTRDRQIIQELIAEGKLMQNFAHIFSIIMRQRQAANHPQLAKFGLSSDCPLCTNPVDEMDEETEVLPCGLHACHQSCHIEYMRDAPDDAEWICPCERELHMAKPLRAASIVEGLQDAEQPIRTSSKIEALIQEIEFKLKDSSSEPQKFLVFSSFAHFLQLCGYFMDEAGITNEIISGKTDMKSRARIIQQFRETDLSVLLITLQVGGEGLNLQVANRVYLLDPWWNPAMEQQAYQRAHRLGQKRDVEVVRFVSDGTIEEKILLLQERKQCTFDSTVAGCNESLLKLTSDDIQLVSMSAVPRRHLFHVVQGLILIFLELQRAAWSCMVGRWVLLFLARWQVSGRLPPPAWTAKANRRAMAKKDSGKSVLDLERYLNQPVKVKFTGGREVKGILKGHDAVANLVLDDVQEYLRDLEDPYKVSDETRSLGLVVARGTSVMLICPVDGTEEIANPFASA</sequence>
<dbReference type="Gene3D" id="2.30.30.100">
    <property type="match status" value="1"/>
</dbReference>
<evidence type="ECO:0000256" key="8">
    <source>
        <dbReference type="ARBA" id="ARBA00023242"/>
    </source>
</evidence>
<keyword evidence="15" id="KW-1185">Reference proteome</keyword>
<dbReference type="CDD" id="cd01729">
    <property type="entry name" value="LSm7"/>
    <property type="match status" value="1"/>
</dbReference>
<dbReference type="InterPro" id="IPR050628">
    <property type="entry name" value="SNF2_RAD54_helicase_TF"/>
</dbReference>
<dbReference type="Pfam" id="PF00176">
    <property type="entry name" value="SNF2-rel_dom"/>
    <property type="match status" value="2"/>
</dbReference>
<comment type="caution">
    <text evidence="13">The sequence shown here is derived from an EMBL/GenBank/DDBJ whole genome shotgun (WGS) entry which is preliminary data.</text>
</comment>
<dbReference type="AlphaFoldDB" id="A0A9P1DL93"/>
<dbReference type="InterPro" id="IPR001650">
    <property type="entry name" value="Helicase_C-like"/>
</dbReference>
<dbReference type="EMBL" id="CAMXCT020005390">
    <property type="protein sequence ID" value="CAL1165591.1"/>
    <property type="molecule type" value="Genomic_DNA"/>
</dbReference>
<dbReference type="EMBL" id="CAMXCT030005390">
    <property type="protein sequence ID" value="CAL4799528.1"/>
    <property type="molecule type" value="Genomic_DNA"/>
</dbReference>
<dbReference type="Gene3D" id="3.30.1740.10">
    <property type="entry name" value="Zinc finger, PARP-type"/>
    <property type="match status" value="1"/>
</dbReference>
<evidence type="ECO:0000256" key="2">
    <source>
        <dbReference type="ARBA" id="ARBA00022723"/>
    </source>
</evidence>
<keyword evidence="2" id="KW-0479">Metal-binding</keyword>
<dbReference type="GO" id="GO:0004386">
    <property type="term" value="F:helicase activity"/>
    <property type="evidence" value="ECO:0007669"/>
    <property type="project" value="UniProtKB-KW"/>
</dbReference>
<dbReference type="GO" id="GO:0005524">
    <property type="term" value="F:ATP binding"/>
    <property type="evidence" value="ECO:0007669"/>
    <property type="project" value="UniProtKB-KW"/>
</dbReference>
<name>A0A9P1DL93_9DINO</name>
<dbReference type="SMART" id="SM00651">
    <property type="entry name" value="Sm"/>
    <property type="match status" value="1"/>
</dbReference>
<evidence type="ECO:0000256" key="4">
    <source>
        <dbReference type="ARBA" id="ARBA00022771"/>
    </source>
</evidence>